<gene>
    <name evidence="10" type="ORF">UFOPK3789_00935</name>
</gene>
<dbReference type="GO" id="GO:0016763">
    <property type="term" value="F:pentosyltransferase activity"/>
    <property type="evidence" value="ECO:0007669"/>
    <property type="project" value="TreeGrafter"/>
</dbReference>
<comment type="subcellular location">
    <subcellularLocation>
        <location evidence="1">Cell membrane</location>
        <topology evidence="1">Multi-pass membrane protein</topology>
    </subcellularLocation>
</comment>
<evidence type="ECO:0000259" key="9">
    <source>
        <dbReference type="Pfam" id="PF13231"/>
    </source>
</evidence>
<feature type="transmembrane region" description="Helical" evidence="8">
    <location>
        <begin position="208"/>
        <end position="237"/>
    </location>
</feature>
<feature type="transmembrane region" description="Helical" evidence="8">
    <location>
        <begin position="375"/>
        <end position="398"/>
    </location>
</feature>
<keyword evidence="2" id="KW-1003">Cell membrane</keyword>
<accession>A0A6J7KKU0</accession>
<reference evidence="10" key="1">
    <citation type="submission" date="2020-05" db="EMBL/GenBank/DDBJ databases">
        <authorList>
            <person name="Chiriac C."/>
            <person name="Salcher M."/>
            <person name="Ghai R."/>
            <person name="Kavagutti S V."/>
        </authorList>
    </citation>
    <scope>NUCLEOTIDE SEQUENCE</scope>
</reference>
<dbReference type="Pfam" id="PF13231">
    <property type="entry name" value="PMT_2"/>
    <property type="match status" value="1"/>
</dbReference>
<feature type="transmembrane region" description="Helical" evidence="8">
    <location>
        <begin position="128"/>
        <end position="149"/>
    </location>
</feature>
<dbReference type="EMBL" id="CAFBNL010000050">
    <property type="protein sequence ID" value="CAB4955119.1"/>
    <property type="molecule type" value="Genomic_DNA"/>
</dbReference>
<organism evidence="10">
    <name type="scientific">freshwater metagenome</name>
    <dbReference type="NCBI Taxonomy" id="449393"/>
    <lineage>
        <taxon>unclassified sequences</taxon>
        <taxon>metagenomes</taxon>
        <taxon>ecological metagenomes</taxon>
    </lineage>
</organism>
<keyword evidence="3" id="KW-0328">Glycosyltransferase</keyword>
<dbReference type="PANTHER" id="PTHR33908:SF11">
    <property type="entry name" value="MEMBRANE PROTEIN"/>
    <property type="match status" value="1"/>
</dbReference>
<feature type="transmembrane region" description="Helical" evidence="8">
    <location>
        <begin position="249"/>
        <end position="269"/>
    </location>
</feature>
<name>A0A6J7KKU0_9ZZZZ</name>
<evidence type="ECO:0000256" key="8">
    <source>
        <dbReference type="SAM" id="Phobius"/>
    </source>
</evidence>
<dbReference type="GO" id="GO:0005886">
    <property type="term" value="C:plasma membrane"/>
    <property type="evidence" value="ECO:0007669"/>
    <property type="project" value="UniProtKB-SubCell"/>
</dbReference>
<evidence type="ECO:0000256" key="7">
    <source>
        <dbReference type="ARBA" id="ARBA00023136"/>
    </source>
</evidence>
<dbReference type="PANTHER" id="PTHR33908">
    <property type="entry name" value="MANNOSYLTRANSFERASE YKCB-RELATED"/>
    <property type="match status" value="1"/>
</dbReference>
<proteinExistence type="predicted"/>
<protein>
    <submittedName>
        <fullName evidence="10">Unannotated protein</fullName>
    </submittedName>
</protein>
<dbReference type="GO" id="GO:0008610">
    <property type="term" value="P:lipid biosynthetic process"/>
    <property type="evidence" value="ECO:0007669"/>
    <property type="project" value="UniProtKB-ARBA"/>
</dbReference>
<evidence type="ECO:0000256" key="5">
    <source>
        <dbReference type="ARBA" id="ARBA00022692"/>
    </source>
</evidence>
<feature type="transmembrane region" description="Helical" evidence="8">
    <location>
        <begin position="156"/>
        <end position="172"/>
    </location>
</feature>
<dbReference type="InterPro" id="IPR050297">
    <property type="entry name" value="LipidA_mod_glycosyltrf_83"/>
</dbReference>
<evidence type="ECO:0000256" key="4">
    <source>
        <dbReference type="ARBA" id="ARBA00022679"/>
    </source>
</evidence>
<evidence type="ECO:0000256" key="2">
    <source>
        <dbReference type="ARBA" id="ARBA00022475"/>
    </source>
</evidence>
<evidence type="ECO:0000313" key="10">
    <source>
        <dbReference type="EMBL" id="CAB4955119.1"/>
    </source>
</evidence>
<feature type="transmembrane region" description="Helical" evidence="8">
    <location>
        <begin position="404"/>
        <end position="423"/>
    </location>
</feature>
<evidence type="ECO:0000256" key="6">
    <source>
        <dbReference type="ARBA" id="ARBA00022989"/>
    </source>
</evidence>
<evidence type="ECO:0000256" key="3">
    <source>
        <dbReference type="ARBA" id="ARBA00022676"/>
    </source>
</evidence>
<keyword evidence="7 8" id="KW-0472">Membrane</keyword>
<keyword evidence="5 8" id="KW-0812">Transmembrane</keyword>
<dbReference type="AlphaFoldDB" id="A0A6J7KKU0"/>
<evidence type="ECO:0000256" key="1">
    <source>
        <dbReference type="ARBA" id="ARBA00004651"/>
    </source>
</evidence>
<feature type="domain" description="Glycosyltransferase RgtA/B/C/D-like" evidence="9">
    <location>
        <begin position="108"/>
        <end position="269"/>
    </location>
</feature>
<feature type="transmembrane region" description="Helical" evidence="8">
    <location>
        <begin position="39"/>
        <end position="59"/>
    </location>
</feature>
<keyword evidence="6 8" id="KW-1133">Transmembrane helix</keyword>
<keyword evidence="4" id="KW-0808">Transferase</keyword>
<dbReference type="InterPro" id="IPR038731">
    <property type="entry name" value="RgtA/B/C-like"/>
</dbReference>
<sequence length="462" mass="50192">MKPIRAEFAERHLRVYLEPRYASGRVASPSMAQESSRRFWGILMLLLVLATGVRVAYVLGVADGFNSDKFYDAAYYELEARTVAHGDGFADPFRLLPGADQAIVPDASHPPLTVLVLAPIVKVFDGQLILRFASLLAGLGVVFLSALLAREVAGDRAGLIAAFIAAVYPFLWVNDGLIMSESFTGVAVVGTVLATYKAARSPKQWWRWVLVGSLGGISALGRAELVLLVPVIAAGVLLARHIGVIRVRLMASALAGVALLLVLAPWFIYNSARFETRVILSTNDGLAMVASNCDEAYSGDVIGLTFLRSAECLPAPPRGDQSVVAEEYRRVAFEYMSDNASRVPVVVLARLGRDWSLFRPADMLSWNIAEGRPRWVTSIGLAFYYPLLLGAFAGAFILWRRKRWIWPLLAPGVVVSLGAIFAYGQIRFRAPAEPFIVILCAVALSAIGNKSRISPVSEAVTN</sequence>